<proteinExistence type="predicted"/>
<accession>A0A498HI83</accession>
<keyword evidence="2" id="KW-1185">Reference proteome</keyword>
<dbReference type="Proteomes" id="UP000290289">
    <property type="component" value="Chromosome 16"/>
</dbReference>
<name>A0A498HI83_MALDO</name>
<gene>
    <name evidence="1" type="ORF">DVH24_013445</name>
</gene>
<dbReference type="EMBL" id="RDQH01000342">
    <property type="protein sequence ID" value="RXH70699.1"/>
    <property type="molecule type" value="Genomic_DNA"/>
</dbReference>
<sequence>MPRSWGRIPHFYVLNGAINKVLISLFGASASNYDIQCEGVFGRWGLYVPTDVKVKQMKRAKSDCVTDRDSVVIAYEVTDKPSVLKAEDWDWVVVVFVLLRFSIRVIMGVFMRFKDDSVESEQRLFLVRSDMPLRVLPKFIGVQLNFNSSTIAEALMSEFDAENKGDNGDLHTAYTGKGKGDDSESLMCYQ</sequence>
<protein>
    <submittedName>
        <fullName evidence="1">Uncharacterized protein</fullName>
    </submittedName>
</protein>
<organism evidence="1 2">
    <name type="scientific">Malus domestica</name>
    <name type="common">Apple</name>
    <name type="synonym">Pyrus malus</name>
    <dbReference type="NCBI Taxonomy" id="3750"/>
    <lineage>
        <taxon>Eukaryota</taxon>
        <taxon>Viridiplantae</taxon>
        <taxon>Streptophyta</taxon>
        <taxon>Embryophyta</taxon>
        <taxon>Tracheophyta</taxon>
        <taxon>Spermatophyta</taxon>
        <taxon>Magnoliopsida</taxon>
        <taxon>eudicotyledons</taxon>
        <taxon>Gunneridae</taxon>
        <taxon>Pentapetalae</taxon>
        <taxon>rosids</taxon>
        <taxon>fabids</taxon>
        <taxon>Rosales</taxon>
        <taxon>Rosaceae</taxon>
        <taxon>Amygdaloideae</taxon>
        <taxon>Maleae</taxon>
        <taxon>Malus</taxon>
    </lineage>
</organism>
<dbReference type="STRING" id="3750.A0A498HI83"/>
<reference evidence="1 2" key="1">
    <citation type="submission" date="2018-10" db="EMBL/GenBank/DDBJ databases">
        <title>A high-quality apple genome assembly.</title>
        <authorList>
            <person name="Hu J."/>
        </authorList>
    </citation>
    <scope>NUCLEOTIDE SEQUENCE [LARGE SCALE GENOMIC DNA]</scope>
    <source>
        <strain evidence="2">cv. HFTH1</strain>
        <tissue evidence="1">Young leaf</tissue>
    </source>
</reference>
<dbReference type="AlphaFoldDB" id="A0A498HI83"/>
<evidence type="ECO:0000313" key="1">
    <source>
        <dbReference type="EMBL" id="RXH70699.1"/>
    </source>
</evidence>
<comment type="caution">
    <text evidence="1">The sequence shown here is derived from an EMBL/GenBank/DDBJ whole genome shotgun (WGS) entry which is preliminary data.</text>
</comment>
<evidence type="ECO:0000313" key="2">
    <source>
        <dbReference type="Proteomes" id="UP000290289"/>
    </source>
</evidence>